<reference evidence="2 3" key="1">
    <citation type="submission" date="2018-02" db="EMBL/GenBank/DDBJ databases">
        <authorList>
            <person name="Cohen D.B."/>
            <person name="Kent A.D."/>
        </authorList>
    </citation>
    <scope>NUCLEOTIDE SEQUENCE [LARGE SCALE GENOMIC DNA]</scope>
    <source>
        <strain evidence="2 3">CCAP 1448/3</strain>
    </source>
</reference>
<comment type="caution">
    <text evidence="2">The sequence shown here is derived from an EMBL/GenBank/DDBJ whole genome shotgun (WGS) entry which is preliminary data.</text>
</comment>
<sequence>MRKEYKTVEINWIWVIVSPLLQLLLTKFWQWVLQKKTIRLQIVNLYLTGLIISYQIKELPPKKDNK</sequence>
<keyword evidence="1" id="KW-1133">Transmembrane helix</keyword>
<accession>A0A2T1BZ91</accession>
<feature type="transmembrane region" description="Helical" evidence="1">
    <location>
        <begin position="12"/>
        <end position="32"/>
    </location>
</feature>
<evidence type="ECO:0000313" key="3">
    <source>
        <dbReference type="Proteomes" id="UP000238762"/>
    </source>
</evidence>
<dbReference type="AlphaFoldDB" id="A0A2T1BZ91"/>
<proteinExistence type="predicted"/>
<evidence type="ECO:0000256" key="1">
    <source>
        <dbReference type="SAM" id="Phobius"/>
    </source>
</evidence>
<name>A0A2T1BZ91_9CYAN</name>
<keyword evidence="1" id="KW-0812">Transmembrane</keyword>
<evidence type="ECO:0000313" key="2">
    <source>
        <dbReference type="EMBL" id="PSB01228.1"/>
    </source>
</evidence>
<reference evidence="2 3" key="2">
    <citation type="submission" date="2018-03" db="EMBL/GenBank/DDBJ databases">
        <title>The ancient ancestry and fast evolution of plastids.</title>
        <authorList>
            <person name="Moore K.R."/>
            <person name="Magnabosco C."/>
            <person name="Momper L."/>
            <person name="Gold D.A."/>
            <person name="Bosak T."/>
            <person name="Fournier G.P."/>
        </authorList>
    </citation>
    <scope>NUCLEOTIDE SEQUENCE [LARGE SCALE GENOMIC DNA]</scope>
    <source>
        <strain evidence="2 3">CCAP 1448/3</strain>
    </source>
</reference>
<organism evidence="2 3">
    <name type="scientific">Merismopedia glauca CCAP 1448/3</name>
    <dbReference type="NCBI Taxonomy" id="1296344"/>
    <lineage>
        <taxon>Bacteria</taxon>
        <taxon>Bacillati</taxon>
        <taxon>Cyanobacteriota</taxon>
        <taxon>Cyanophyceae</taxon>
        <taxon>Synechococcales</taxon>
        <taxon>Merismopediaceae</taxon>
        <taxon>Merismopedia</taxon>
    </lineage>
</organism>
<gene>
    <name evidence="2" type="ORF">C7B64_19450</name>
</gene>
<keyword evidence="1" id="KW-0472">Membrane</keyword>
<keyword evidence="3" id="KW-1185">Reference proteome</keyword>
<dbReference type="Proteomes" id="UP000238762">
    <property type="component" value="Unassembled WGS sequence"/>
</dbReference>
<dbReference type="EMBL" id="PVWJ01000122">
    <property type="protein sequence ID" value="PSB01228.1"/>
    <property type="molecule type" value="Genomic_DNA"/>
</dbReference>
<protein>
    <submittedName>
        <fullName evidence="2">Uncharacterized protein</fullName>
    </submittedName>
</protein>